<gene>
    <name evidence="3" type="primary">mshA</name>
    <name evidence="3" type="ORF">PSA7680_01090</name>
</gene>
<organism evidence="3 4">
    <name type="scientific">Pseudoruegeria aquimaris</name>
    <dbReference type="NCBI Taxonomy" id="393663"/>
    <lineage>
        <taxon>Bacteria</taxon>
        <taxon>Pseudomonadati</taxon>
        <taxon>Pseudomonadota</taxon>
        <taxon>Alphaproteobacteria</taxon>
        <taxon>Rhodobacterales</taxon>
        <taxon>Roseobacteraceae</taxon>
        <taxon>Pseudoruegeria</taxon>
    </lineage>
</organism>
<feature type="domain" description="Glycosyl transferase family 1" evidence="2">
    <location>
        <begin position="246"/>
        <end position="388"/>
    </location>
</feature>
<keyword evidence="1 3" id="KW-0808">Transferase</keyword>
<dbReference type="SUPFAM" id="SSF53756">
    <property type="entry name" value="UDP-Glycosyltransferase/glycogen phosphorylase"/>
    <property type="match status" value="1"/>
</dbReference>
<evidence type="ECO:0000313" key="4">
    <source>
        <dbReference type="Proteomes" id="UP000193409"/>
    </source>
</evidence>
<dbReference type="EMBL" id="FWFQ01000005">
    <property type="protein sequence ID" value="SLN25141.1"/>
    <property type="molecule type" value="Genomic_DNA"/>
</dbReference>
<sequence length="416" mass="45766">MPGDGTRTATTRNRGPRPRLLDVTRLVSRFGKGPFTGVDRVEAAYLSEVIERPEPAFGLLRSRYGFLLLDRSGLSALKRWLAAPETLVRRDLLSRLPPRRTADAQAIETAARAVCIARCLPRQLRGRLRTAFPEGFDYFNTGHANLSPEVLSAMQGGESHVLVHDVIPLDHPQFQRPGTVESFTRKMRAVSQGASRCIYSSRAARADAERHFAAWGRVPPAVVAPLGVDIEATAPGGERRRDLPADPYFLIVGTIEPRKNHVLLLDIWERLLAETGSAPTLCIVGRRGWNNAAVFARLDEAARWRGCVREMGAVPDAELAALMAGARAMLFPSLAEGYGLPPIEAAALGVPVVCNTLPVYRETLGDIPIYADASDQYQWVHTVRKLAEASVPERKNSADGFRPPQWRDHFATVFGN</sequence>
<evidence type="ECO:0000256" key="1">
    <source>
        <dbReference type="ARBA" id="ARBA00022679"/>
    </source>
</evidence>
<dbReference type="CDD" id="cd03809">
    <property type="entry name" value="GT4_MtfB-like"/>
    <property type="match status" value="1"/>
</dbReference>
<protein>
    <submittedName>
        <fullName evidence="3">D-inositol-3-phosphate glycosyltransferase</fullName>
        <ecNumber evidence="3">2.4.1.250</ecNumber>
    </submittedName>
</protein>
<dbReference type="OrthoDB" id="9790710at2"/>
<evidence type="ECO:0000259" key="2">
    <source>
        <dbReference type="Pfam" id="PF00534"/>
    </source>
</evidence>
<dbReference type="Pfam" id="PF00534">
    <property type="entry name" value="Glycos_transf_1"/>
    <property type="match status" value="1"/>
</dbReference>
<accession>A0A1Y5RTI5</accession>
<dbReference type="InterPro" id="IPR001296">
    <property type="entry name" value="Glyco_trans_1"/>
</dbReference>
<keyword evidence="3" id="KW-0328">Glycosyltransferase</keyword>
<dbReference type="PANTHER" id="PTHR46401:SF2">
    <property type="entry name" value="GLYCOSYLTRANSFERASE WBBK-RELATED"/>
    <property type="match status" value="1"/>
</dbReference>
<dbReference type="AlphaFoldDB" id="A0A1Y5RTI5"/>
<evidence type="ECO:0000313" key="3">
    <source>
        <dbReference type="EMBL" id="SLN25141.1"/>
    </source>
</evidence>
<reference evidence="3 4" key="1">
    <citation type="submission" date="2017-03" db="EMBL/GenBank/DDBJ databases">
        <authorList>
            <person name="Afonso C.L."/>
            <person name="Miller P.J."/>
            <person name="Scott M.A."/>
            <person name="Spackman E."/>
            <person name="Goraichik I."/>
            <person name="Dimitrov K.M."/>
            <person name="Suarez D.L."/>
            <person name="Swayne D.E."/>
        </authorList>
    </citation>
    <scope>NUCLEOTIDE SEQUENCE [LARGE SCALE GENOMIC DNA]</scope>
    <source>
        <strain evidence="3 4">CECT 7680</strain>
    </source>
</reference>
<name>A0A1Y5RTI5_9RHOB</name>
<dbReference type="Proteomes" id="UP000193409">
    <property type="component" value="Unassembled WGS sequence"/>
</dbReference>
<dbReference type="EC" id="2.4.1.250" evidence="3"/>
<dbReference type="GO" id="GO:0102710">
    <property type="term" value="F:D-inositol-3-phosphate glycosyltransferase activity"/>
    <property type="evidence" value="ECO:0007669"/>
    <property type="project" value="UniProtKB-EC"/>
</dbReference>
<dbReference type="PANTHER" id="PTHR46401">
    <property type="entry name" value="GLYCOSYLTRANSFERASE WBBK-RELATED"/>
    <property type="match status" value="1"/>
</dbReference>
<proteinExistence type="predicted"/>
<dbReference type="Gene3D" id="3.40.50.2000">
    <property type="entry name" value="Glycogen Phosphorylase B"/>
    <property type="match status" value="1"/>
</dbReference>
<keyword evidence="4" id="KW-1185">Reference proteome</keyword>